<feature type="signal peptide" evidence="2">
    <location>
        <begin position="1"/>
        <end position="24"/>
    </location>
</feature>
<evidence type="ECO:0008006" key="5">
    <source>
        <dbReference type="Google" id="ProtNLM"/>
    </source>
</evidence>
<evidence type="ECO:0000313" key="3">
    <source>
        <dbReference type="EMBL" id="SPO36918.1"/>
    </source>
</evidence>
<protein>
    <recommendedName>
        <fullName evidence="5">6-phosphogluconolactonase</fullName>
    </recommendedName>
</protein>
<reference evidence="3 4" key="1">
    <citation type="submission" date="2018-03" db="EMBL/GenBank/DDBJ databases">
        <authorList>
            <person name="Guldener U."/>
        </authorList>
    </citation>
    <scope>NUCLEOTIDE SEQUENCE [LARGE SCALE GENOMIC DNA]</scope>
    <source>
        <strain evidence="3 4">DAOM196992</strain>
    </source>
</reference>
<dbReference type="InterPro" id="IPR015943">
    <property type="entry name" value="WD40/YVTN_repeat-like_dom_sf"/>
</dbReference>
<comment type="similarity">
    <text evidence="1">Belongs to the cycloisomerase 2 family.</text>
</comment>
<dbReference type="Proteomes" id="UP000323386">
    <property type="component" value="Unassembled WGS sequence"/>
</dbReference>
<dbReference type="InterPro" id="IPR050282">
    <property type="entry name" value="Cycloisomerase_2"/>
</dbReference>
<proteinExistence type="inferred from homology"/>
<dbReference type="EMBL" id="OOIP01000005">
    <property type="protein sequence ID" value="SPO36918.1"/>
    <property type="molecule type" value="Genomic_DNA"/>
</dbReference>
<accession>A0A5C3EXG8</accession>
<evidence type="ECO:0000256" key="2">
    <source>
        <dbReference type="SAM" id="SignalP"/>
    </source>
</evidence>
<dbReference type="OrthoDB" id="9972196at2759"/>
<gene>
    <name evidence="3" type="ORF">PSFLO_02389</name>
</gene>
<evidence type="ECO:0000256" key="1">
    <source>
        <dbReference type="ARBA" id="ARBA00005564"/>
    </source>
</evidence>
<keyword evidence="4" id="KW-1185">Reference proteome</keyword>
<dbReference type="SUPFAM" id="SSF50974">
    <property type="entry name" value="Nitrous oxide reductase, N-terminal domain"/>
    <property type="match status" value="1"/>
</dbReference>
<organism evidence="3 4">
    <name type="scientific">Pseudozyma flocculosa</name>
    <dbReference type="NCBI Taxonomy" id="84751"/>
    <lineage>
        <taxon>Eukaryota</taxon>
        <taxon>Fungi</taxon>
        <taxon>Dikarya</taxon>
        <taxon>Basidiomycota</taxon>
        <taxon>Ustilaginomycotina</taxon>
        <taxon>Ustilaginomycetes</taxon>
        <taxon>Ustilaginales</taxon>
        <taxon>Ustilaginaceae</taxon>
        <taxon>Pseudozyma</taxon>
    </lineage>
</organism>
<feature type="chain" id="PRO_5022659569" description="6-phosphogluconolactonase" evidence="2">
    <location>
        <begin position="25"/>
        <end position="434"/>
    </location>
</feature>
<evidence type="ECO:0000313" key="4">
    <source>
        <dbReference type="Proteomes" id="UP000323386"/>
    </source>
</evidence>
<keyword evidence="2" id="KW-0732">Signal</keyword>
<name>A0A5C3EXG8_9BASI</name>
<dbReference type="InterPro" id="IPR019405">
    <property type="entry name" value="Lactonase_7-beta_prop"/>
</dbReference>
<dbReference type="PANTHER" id="PTHR30344:SF1">
    <property type="entry name" value="6-PHOSPHOGLUCONOLACTONASE"/>
    <property type="match status" value="1"/>
</dbReference>
<sequence length="434" mass="46146">MPSPLRITQGFVALLSLFSGMTDAASSNSQAGAGAGASKDLRILATTYNGTVLPYSVDPSTSSFDAAPANVAAKQFGQNPGWVCYAPSFSTGSRDASRRILYIADGASGNMFAASLKSADPLQLDPIGQPVSSKGQEPVSCSVGHGASANMLFVANYGTGSLAYFHLDPKTGEIDESSRQTYQFTREGTGPVKDRQDHSYAHQTQISPTGDWVYICDLGADVVHRFQITAAKGQQAAKVEYKGDTKVDVGSGPRHITFYPSLADASKKAGDDKMYAYLASELSSTVTAFEHDAATGELKQLGKPLYPFPAGTPLSGPGILPTNRTTAEIEVSPDGRFVYVSNRGDKKEDHITIFSRDAHQGTLRFEKWIGSGGLLPRHFSLSSPADGTAGYLVSAHQDSQDLVLFKRNVQTGDLEKVKKIPDVGVVVYAGFLPA</sequence>
<dbReference type="Gene3D" id="2.130.10.10">
    <property type="entry name" value="YVTN repeat-like/Quinoprotein amine dehydrogenase"/>
    <property type="match status" value="1"/>
</dbReference>
<dbReference type="PANTHER" id="PTHR30344">
    <property type="entry name" value="6-PHOSPHOGLUCONOLACTONASE-RELATED"/>
    <property type="match status" value="1"/>
</dbReference>
<dbReference type="AlphaFoldDB" id="A0A5C3EXG8"/>
<dbReference type="GO" id="GO:0017057">
    <property type="term" value="F:6-phosphogluconolactonase activity"/>
    <property type="evidence" value="ECO:0007669"/>
    <property type="project" value="TreeGrafter"/>
</dbReference>
<dbReference type="Pfam" id="PF10282">
    <property type="entry name" value="Lactonase"/>
    <property type="match status" value="1"/>
</dbReference>
<dbReference type="InterPro" id="IPR011045">
    <property type="entry name" value="N2O_reductase_N"/>
</dbReference>